<proteinExistence type="predicted"/>
<organism evidence="1 2">
    <name type="scientific">Exidia glandulosa HHB12029</name>
    <dbReference type="NCBI Taxonomy" id="1314781"/>
    <lineage>
        <taxon>Eukaryota</taxon>
        <taxon>Fungi</taxon>
        <taxon>Dikarya</taxon>
        <taxon>Basidiomycota</taxon>
        <taxon>Agaricomycotina</taxon>
        <taxon>Agaricomycetes</taxon>
        <taxon>Auriculariales</taxon>
        <taxon>Exidiaceae</taxon>
        <taxon>Exidia</taxon>
    </lineage>
</organism>
<dbReference type="EMBL" id="KV425904">
    <property type="protein sequence ID" value="KZW00070.1"/>
    <property type="molecule type" value="Genomic_DNA"/>
</dbReference>
<protein>
    <submittedName>
        <fullName evidence="1">Uncharacterized protein</fullName>
    </submittedName>
</protein>
<dbReference type="InParanoid" id="A0A166BD60"/>
<gene>
    <name evidence="1" type="ORF">EXIGLDRAFT_762163</name>
</gene>
<evidence type="ECO:0000313" key="1">
    <source>
        <dbReference type="EMBL" id="KZW00070.1"/>
    </source>
</evidence>
<dbReference type="AlphaFoldDB" id="A0A166BD60"/>
<name>A0A166BD60_EXIGL</name>
<keyword evidence="2" id="KW-1185">Reference proteome</keyword>
<sequence length="411" mass="45412">MAPTYLKLAHEHDATYVTCPHEQCNQRHTLYAGNREDGQYDGRIISKCPKFNVVVGVLEASPGKPYKVRCVFRVEQVFGGQRQYEGGVQRRARTACSLRKPGCRGSGNGICPSNACAPCCRAVLHGRCPAPPHRIAIDPVEPAQPPLILRPSRPERAAALPAPEATIDLSFTNTVSNASCVCRGLLTPTMQKIQASSKIPLATNSLKLVDLSGAIRDNLHLGKISAGSLERYDPATNEWMALEVDADIAFDDPDVRTLLLRARAVLSPWPPEYASLYSAGIERYGELLHIEGIADDEAFRRAFPFFEWDREAFRATNQAWELLPFADKTKFVGFGPSPAGRWANVEQMVQRLARAPTPEVIDVDALDRRAPRLVAPNARVPKPEPVKLEAGRRAPRARRSIVKQEVIEIDD</sequence>
<evidence type="ECO:0000313" key="2">
    <source>
        <dbReference type="Proteomes" id="UP000077266"/>
    </source>
</evidence>
<reference evidence="1 2" key="1">
    <citation type="journal article" date="2016" name="Mol. Biol. Evol.">
        <title>Comparative Genomics of Early-Diverging Mushroom-Forming Fungi Provides Insights into the Origins of Lignocellulose Decay Capabilities.</title>
        <authorList>
            <person name="Nagy L.G."/>
            <person name="Riley R."/>
            <person name="Tritt A."/>
            <person name="Adam C."/>
            <person name="Daum C."/>
            <person name="Floudas D."/>
            <person name="Sun H."/>
            <person name="Yadav J.S."/>
            <person name="Pangilinan J."/>
            <person name="Larsson K.H."/>
            <person name="Matsuura K."/>
            <person name="Barry K."/>
            <person name="Labutti K."/>
            <person name="Kuo R."/>
            <person name="Ohm R.A."/>
            <person name="Bhattacharya S.S."/>
            <person name="Shirouzu T."/>
            <person name="Yoshinaga Y."/>
            <person name="Martin F.M."/>
            <person name="Grigoriev I.V."/>
            <person name="Hibbett D.S."/>
        </authorList>
    </citation>
    <scope>NUCLEOTIDE SEQUENCE [LARGE SCALE GENOMIC DNA]</scope>
    <source>
        <strain evidence="1 2">HHB12029</strain>
    </source>
</reference>
<dbReference type="Proteomes" id="UP000077266">
    <property type="component" value="Unassembled WGS sequence"/>
</dbReference>
<accession>A0A166BD60</accession>